<dbReference type="SUPFAM" id="SSF51735">
    <property type="entry name" value="NAD(P)-binding Rossmann-fold domains"/>
    <property type="match status" value="1"/>
</dbReference>
<keyword evidence="3" id="KW-1185">Reference proteome</keyword>
<gene>
    <name evidence="2" type="ORF">NUM_02870</name>
</gene>
<dbReference type="InterPro" id="IPR051606">
    <property type="entry name" value="Polyketide_Oxido-like"/>
</dbReference>
<dbReference type="Gene3D" id="3.40.50.720">
    <property type="entry name" value="NAD(P)-binding Rossmann-like Domain"/>
    <property type="match status" value="1"/>
</dbReference>
<organism evidence="2 3">
    <name type="scientific">Actinocatenispora comari</name>
    <dbReference type="NCBI Taxonomy" id="2807577"/>
    <lineage>
        <taxon>Bacteria</taxon>
        <taxon>Bacillati</taxon>
        <taxon>Actinomycetota</taxon>
        <taxon>Actinomycetes</taxon>
        <taxon>Micromonosporales</taxon>
        <taxon>Micromonosporaceae</taxon>
        <taxon>Actinocatenispora</taxon>
    </lineage>
</organism>
<evidence type="ECO:0000313" key="2">
    <source>
        <dbReference type="EMBL" id="GIL25032.1"/>
    </source>
</evidence>
<accession>A0A8J4A8H5</accession>
<evidence type="ECO:0000313" key="3">
    <source>
        <dbReference type="Proteomes" id="UP000614996"/>
    </source>
</evidence>
<dbReference type="GO" id="GO:0004074">
    <property type="term" value="F:biliverdin reductase [NAD(P)H] activity"/>
    <property type="evidence" value="ECO:0007669"/>
    <property type="project" value="TreeGrafter"/>
</dbReference>
<protein>
    <submittedName>
        <fullName evidence="2">NADH-flavin reductase</fullName>
    </submittedName>
</protein>
<dbReference type="EMBL" id="BOPO01000002">
    <property type="protein sequence ID" value="GIL25032.1"/>
    <property type="molecule type" value="Genomic_DNA"/>
</dbReference>
<proteinExistence type="predicted"/>
<sequence length="235" mass="25277">MVTMRLCVFGANGPTGRLVTGQALDEGHRVTAFTRHPADFPLEHPRLRVAGGDVADPDAVTDAVDGQDAVLSVLGVPYSKDPITVYSVGAEHVTAAMHRTGVDRLVAVTSSVVEPNPNRVGGFLFERVLQPYVVNKLGRTLYDDMRRCEAIIRNSGLDWTVVRPSGLFTAPAVSRYTVAPGHGIGRFTARVDLADCLLRELGEGGHHRQAVAVLTTEGTPSLASMMWREAVASKH</sequence>
<comment type="caution">
    <text evidence="2">The sequence shown here is derived from an EMBL/GenBank/DDBJ whole genome shotgun (WGS) entry which is preliminary data.</text>
</comment>
<dbReference type="PANTHER" id="PTHR43355:SF2">
    <property type="entry name" value="FLAVIN REDUCTASE (NADPH)"/>
    <property type="match status" value="1"/>
</dbReference>
<dbReference type="InterPro" id="IPR036291">
    <property type="entry name" value="NAD(P)-bd_dom_sf"/>
</dbReference>
<dbReference type="PANTHER" id="PTHR43355">
    <property type="entry name" value="FLAVIN REDUCTASE (NADPH)"/>
    <property type="match status" value="1"/>
</dbReference>
<dbReference type="Proteomes" id="UP000614996">
    <property type="component" value="Unassembled WGS sequence"/>
</dbReference>
<feature type="domain" description="NAD(P)-binding" evidence="1">
    <location>
        <begin position="10"/>
        <end position="201"/>
    </location>
</feature>
<dbReference type="AlphaFoldDB" id="A0A8J4A8H5"/>
<name>A0A8J4A8H5_9ACTN</name>
<dbReference type="InterPro" id="IPR016040">
    <property type="entry name" value="NAD(P)-bd_dom"/>
</dbReference>
<reference evidence="3" key="1">
    <citation type="journal article" date="2021" name="Int. J. Syst. Evol. Microbiol.">
        <title>Actinocatenispora comari sp. nov., an endophytic actinomycete isolated from aerial parts of Comarum salesowianum.</title>
        <authorList>
            <person name="Oyunbileg N."/>
            <person name="Iizaka Y."/>
            <person name="Hamada M."/>
            <person name="Davaapurev B.O."/>
            <person name="Fukumoto A."/>
            <person name="Tsetseg B."/>
            <person name="Kato F."/>
            <person name="Tamura T."/>
            <person name="Batkhuu J."/>
            <person name="Anzai Y."/>
        </authorList>
    </citation>
    <scope>NUCLEOTIDE SEQUENCE [LARGE SCALE GENOMIC DNA]</scope>
    <source>
        <strain evidence="3">NUM-2625</strain>
    </source>
</reference>
<dbReference type="Pfam" id="PF13460">
    <property type="entry name" value="NAD_binding_10"/>
    <property type="match status" value="1"/>
</dbReference>
<dbReference type="GO" id="GO:0042602">
    <property type="term" value="F:riboflavin reductase (NADPH) activity"/>
    <property type="evidence" value="ECO:0007669"/>
    <property type="project" value="TreeGrafter"/>
</dbReference>
<evidence type="ECO:0000259" key="1">
    <source>
        <dbReference type="Pfam" id="PF13460"/>
    </source>
</evidence>